<dbReference type="AlphaFoldDB" id="E8X7A8"/>
<evidence type="ECO:0000256" key="1">
    <source>
        <dbReference type="ARBA" id="ARBA00022723"/>
    </source>
</evidence>
<dbReference type="PROSITE" id="PS00202">
    <property type="entry name" value="RUBREDOXIN"/>
    <property type="match status" value="1"/>
</dbReference>
<protein>
    <submittedName>
        <fullName evidence="2">Uncharacterized protein</fullName>
    </submittedName>
</protein>
<reference evidence="3" key="1">
    <citation type="submission" date="2011-01" db="EMBL/GenBank/DDBJ databases">
        <title>Complete sequence of plasmid3 of Acidobacterium sp. MP5ACTX9.</title>
        <authorList>
            <consortium name="US DOE Joint Genome Institute"/>
            <person name="Lucas S."/>
            <person name="Copeland A."/>
            <person name="Lapidus A."/>
            <person name="Cheng J.-F."/>
            <person name="Goodwin L."/>
            <person name="Pitluck S."/>
            <person name="Teshima H."/>
            <person name="Detter J.C."/>
            <person name="Han C."/>
            <person name="Tapia R."/>
            <person name="Land M."/>
            <person name="Hauser L."/>
            <person name="Kyrpides N."/>
            <person name="Ivanova N."/>
            <person name="Ovchinnikova G."/>
            <person name="Pagani I."/>
            <person name="Rawat S.R."/>
            <person name="Mannisto M."/>
            <person name="Haggblom M.M."/>
            <person name="Woyke T."/>
        </authorList>
    </citation>
    <scope>NUCLEOTIDE SEQUENCE [LARGE SCALE GENOMIC DNA]</scope>
    <source>
        <strain evidence="3">MP5ACTX9</strain>
        <plasmid evidence="3">Plasmid pACIX903</plasmid>
    </source>
</reference>
<geneLocation type="plasmid" evidence="2 3">
    <name>pACIX903</name>
</geneLocation>
<keyword evidence="1" id="KW-0479">Metal-binding</keyword>
<dbReference type="EMBL" id="CP002483">
    <property type="protein sequence ID" value="ADW71342.1"/>
    <property type="molecule type" value="Genomic_DNA"/>
</dbReference>
<accession>E8X7A8</accession>
<dbReference type="Proteomes" id="UP000000343">
    <property type="component" value="Plasmid pACIX903"/>
</dbReference>
<sequence>MMKLSRKNRLKASWTCPQCGEEILINQFRLSADHPGCIVCPRVDCANPFPWKRQNRGRLWPKQSAYNVLR</sequence>
<name>E8X7A8_GRATM</name>
<dbReference type="HOGENOM" id="CLU_2752163_0_0_0"/>
<proteinExistence type="predicted"/>
<dbReference type="GO" id="GO:0046872">
    <property type="term" value="F:metal ion binding"/>
    <property type="evidence" value="ECO:0007669"/>
    <property type="project" value="UniProtKB-KW"/>
</dbReference>
<organism evidence="3">
    <name type="scientific">Granulicella tundricola (strain ATCC BAA-1859 / DSM 23138 / MP5ACTX9)</name>
    <dbReference type="NCBI Taxonomy" id="1198114"/>
    <lineage>
        <taxon>Bacteria</taxon>
        <taxon>Pseudomonadati</taxon>
        <taxon>Acidobacteriota</taxon>
        <taxon>Terriglobia</taxon>
        <taxon>Terriglobales</taxon>
        <taxon>Acidobacteriaceae</taxon>
        <taxon>Granulicella</taxon>
    </lineage>
</organism>
<dbReference type="InterPro" id="IPR018527">
    <property type="entry name" value="Rubredoxin_Fe_BS"/>
</dbReference>
<keyword evidence="2" id="KW-0614">Plasmid</keyword>
<evidence type="ECO:0000313" key="3">
    <source>
        <dbReference type="Proteomes" id="UP000000343"/>
    </source>
</evidence>
<evidence type="ECO:0000313" key="2">
    <source>
        <dbReference type="EMBL" id="ADW71342.1"/>
    </source>
</evidence>
<keyword evidence="3" id="KW-1185">Reference proteome</keyword>
<dbReference type="KEGG" id="acm:AciX9_4391"/>
<gene>
    <name evidence="2" type="ordered locus">AciX9_4391</name>
</gene>